<organism evidence="2">
    <name type="scientific">Klosneuvirus KNV1</name>
    <dbReference type="NCBI Taxonomy" id="1977640"/>
    <lineage>
        <taxon>Viruses</taxon>
        <taxon>Varidnaviria</taxon>
        <taxon>Bamfordvirae</taxon>
        <taxon>Nucleocytoviricota</taxon>
        <taxon>Megaviricetes</taxon>
        <taxon>Imitervirales</taxon>
        <taxon>Mimiviridae</taxon>
        <taxon>Klosneuvirinae</taxon>
        <taxon>Klosneuvirus</taxon>
    </lineage>
</organism>
<evidence type="ECO:0000256" key="1">
    <source>
        <dbReference type="SAM" id="MobiDB-lite"/>
    </source>
</evidence>
<name>A0A1V0SKP5_9VIRU</name>
<feature type="region of interest" description="Disordered" evidence="1">
    <location>
        <begin position="1"/>
        <end position="28"/>
    </location>
</feature>
<proteinExistence type="predicted"/>
<dbReference type="EMBL" id="KY684111">
    <property type="protein sequence ID" value="ARF12319.1"/>
    <property type="molecule type" value="Genomic_DNA"/>
</dbReference>
<reference evidence="2" key="1">
    <citation type="journal article" date="2017" name="Science">
        <title>Giant viruses with an expanded complement of translation system components.</title>
        <authorList>
            <person name="Schulz F."/>
            <person name="Yutin N."/>
            <person name="Ivanova N.N."/>
            <person name="Ortega D.R."/>
            <person name="Lee T.K."/>
            <person name="Vierheilig J."/>
            <person name="Daims H."/>
            <person name="Horn M."/>
            <person name="Wagner M."/>
            <person name="Jensen G.J."/>
            <person name="Kyrpides N.C."/>
            <person name="Koonin E.V."/>
            <person name="Woyke T."/>
        </authorList>
    </citation>
    <scope>NUCLEOTIDE SEQUENCE</scope>
    <source>
        <strain evidence="2">KNV1</strain>
    </source>
</reference>
<evidence type="ECO:0000313" key="2">
    <source>
        <dbReference type="EMBL" id="ARF12319.1"/>
    </source>
</evidence>
<accession>A0A1V0SKP5</accession>
<gene>
    <name evidence="2" type="ORF">Klosneuvirus_4_134</name>
</gene>
<feature type="compositionally biased region" description="Basic residues" evidence="1">
    <location>
        <begin position="1"/>
        <end position="26"/>
    </location>
</feature>
<sequence>MPRAKSRKSKGSRKSRKSQGSKKGHPNKWITALKRFNKGKSTYTVPKKGSADYNAVKKIMASL</sequence>
<protein>
    <submittedName>
        <fullName evidence="2">Uncharacterized protein</fullName>
    </submittedName>
</protein>